<dbReference type="PROSITE" id="PS00674">
    <property type="entry name" value="AAA"/>
    <property type="match status" value="1"/>
</dbReference>
<keyword evidence="3 4" id="KW-0067">ATP-binding</keyword>
<dbReference type="CDD" id="cd19481">
    <property type="entry name" value="RecA-like_protease"/>
    <property type="match status" value="1"/>
</dbReference>
<dbReference type="KEGG" id="saal:L336_0887"/>
<feature type="domain" description="AAA+ ATPase" evidence="5">
    <location>
        <begin position="281"/>
        <end position="421"/>
    </location>
</feature>
<dbReference type="OrthoDB" id="9809379at2"/>
<keyword evidence="6" id="KW-0413">Isomerase</keyword>
<dbReference type="RefSeq" id="WP_015642039.1">
    <property type="nucleotide sequence ID" value="NC_021219.1"/>
</dbReference>
<dbReference type="InterPro" id="IPR027417">
    <property type="entry name" value="P-loop_NTPase"/>
</dbReference>
<dbReference type="SUPFAM" id="SSF52540">
    <property type="entry name" value="P-loop containing nucleoside triphosphate hydrolases"/>
    <property type="match status" value="1"/>
</dbReference>
<dbReference type="Proteomes" id="UP000013893">
    <property type="component" value="Chromosome"/>
</dbReference>
<dbReference type="STRING" id="1332188.L336_0887"/>
<organism evidence="6 7">
    <name type="scientific">Candidatus Saccharimonas aalborgensis</name>
    <dbReference type="NCBI Taxonomy" id="1332188"/>
    <lineage>
        <taxon>Bacteria</taxon>
        <taxon>Candidatus Saccharimonadota</taxon>
        <taxon>Candidatus Saccharimonadia</taxon>
        <taxon>Candidatus Saccharimonadales</taxon>
        <taxon>Candidatus Saccharimonadaceae</taxon>
        <taxon>Candidatus Saccharimonas</taxon>
    </lineage>
</organism>
<keyword evidence="7" id="KW-1185">Reference proteome</keyword>
<dbReference type="AlphaFoldDB" id="R4PNN0"/>
<dbReference type="HOGENOM" id="CLU_511628_0_0_0"/>
<dbReference type="Gene3D" id="1.10.8.60">
    <property type="match status" value="1"/>
</dbReference>
<dbReference type="Gene3D" id="3.40.50.300">
    <property type="entry name" value="P-loop containing nucleotide triphosphate hydrolases"/>
    <property type="match status" value="1"/>
</dbReference>
<dbReference type="Pfam" id="PF00004">
    <property type="entry name" value="AAA"/>
    <property type="match status" value="1"/>
</dbReference>
<dbReference type="GO" id="GO:0005524">
    <property type="term" value="F:ATP binding"/>
    <property type="evidence" value="ECO:0007669"/>
    <property type="project" value="UniProtKB-KW"/>
</dbReference>
<dbReference type="PANTHER" id="PTHR23073">
    <property type="entry name" value="26S PROTEASOME REGULATORY SUBUNIT"/>
    <property type="match status" value="1"/>
</dbReference>
<evidence type="ECO:0000256" key="4">
    <source>
        <dbReference type="RuleBase" id="RU003651"/>
    </source>
</evidence>
<evidence type="ECO:0000313" key="6">
    <source>
        <dbReference type="EMBL" id="AGL62589.1"/>
    </source>
</evidence>
<evidence type="ECO:0000313" key="7">
    <source>
        <dbReference type="Proteomes" id="UP000013893"/>
    </source>
</evidence>
<dbReference type="InterPro" id="IPR003593">
    <property type="entry name" value="AAA+_ATPase"/>
</dbReference>
<dbReference type="InterPro" id="IPR003960">
    <property type="entry name" value="ATPase_AAA_CS"/>
</dbReference>
<reference evidence="6 7" key="1">
    <citation type="journal article" date="2013" name="Nat. Biotechnol.">
        <title>Genome sequences of rare, uncultured bacteria obtained by differential coverage binning of multiple metagenomes.</title>
        <authorList>
            <person name="Albertsen M."/>
            <person name="Hugenholtz P."/>
            <person name="Skarshewski A."/>
            <person name="Nielsen K.L."/>
            <person name="Tyson G.W."/>
            <person name="Nielsen P.H."/>
        </authorList>
    </citation>
    <scope>NUCLEOTIDE SEQUENCE [LARGE SCALE GENOMIC DNA]</scope>
    <source>
        <strain evidence="6">TM71</strain>
    </source>
</reference>
<proteinExistence type="inferred from homology"/>
<evidence type="ECO:0000256" key="3">
    <source>
        <dbReference type="ARBA" id="ARBA00022840"/>
    </source>
</evidence>
<dbReference type="SMART" id="SM00382">
    <property type="entry name" value="AAA"/>
    <property type="match status" value="1"/>
</dbReference>
<name>R4PNN0_9BACT</name>
<sequence>MAEQRRDSAAERGTRFSSRFTEMVMRPDEDYLVMCTRTPREISHTLFRHGNVEIDSPVRGAQIECTTESPDSDFQINGRIYFDVDRDELKGPAWIDKFVRVLDQYLYAGLGCQTIQHPRSRSTRYAELSPNRYVRIDLYEQMKTRTSNQTTKYQGATLSTLSYSDYLAEIGVEPSAEEIESIFFIEDTPEERLDDVKRFMQIWAHVRDNAVGMYSADYTKKLYCTIIPPEPLIAVPEQELRTEKPLSFDDIAGYEIAKRKLLDLALLSEYPTIAKNIGLKKGQGIFLYGPPGTGKTTLAEAFSHEIDAEFIQFHVSEIIEMWVGKSARNLDEKIAEIKKKAEVDGAKIVLFMDEVDSLGADASRIHGERADTVNRLKSHILDLLANHHNIIVVAATNHEDKVDKALFRTGRFEKIEIGLPSEYDRSRILALMLGKLAADAVNNRELNPGLPTLDFDHSINVPELAASSYGLVGADFDEILQELRRRRLREYVAATKRAEITGEEVAAISMPPITQQEIMDLIAEYIRKSDTV</sequence>
<dbReference type="EMBL" id="CP005957">
    <property type="protein sequence ID" value="AGL62589.1"/>
    <property type="molecule type" value="Genomic_DNA"/>
</dbReference>
<protein>
    <submittedName>
        <fullName evidence="6">Putative Microtubule-severing ATPase</fullName>
        <ecNumber evidence="6">5.6.1.1</ecNumber>
    </submittedName>
</protein>
<dbReference type="GO" id="GO:0016887">
    <property type="term" value="F:ATP hydrolysis activity"/>
    <property type="evidence" value="ECO:0007669"/>
    <property type="project" value="InterPro"/>
</dbReference>
<gene>
    <name evidence="6" type="ORF">L336_0887</name>
</gene>
<evidence type="ECO:0000256" key="1">
    <source>
        <dbReference type="ARBA" id="ARBA00006914"/>
    </source>
</evidence>
<accession>R4PNN0</accession>
<dbReference type="GO" id="GO:0008568">
    <property type="term" value="F:microtubule severing ATPase activity"/>
    <property type="evidence" value="ECO:0007669"/>
    <property type="project" value="UniProtKB-EC"/>
</dbReference>
<evidence type="ECO:0000259" key="5">
    <source>
        <dbReference type="SMART" id="SM00382"/>
    </source>
</evidence>
<evidence type="ECO:0000256" key="2">
    <source>
        <dbReference type="ARBA" id="ARBA00022741"/>
    </source>
</evidence>
<keyword evidence="2 4" id="KW-0547">Nucleotide-binding</keyword>
<dbReference type="InterPro" id="IPR003959">
    <property type="entry name" value="ATPase_AAA_core"/>
</dbReference>
<comment type="similarity">
    <text evidence="1 4">Belongs to the AAA ATPase family.</text>
</comment>
<dbReference type="InterPro" id="IPR050221">
    <property type="entry name" value="26S_Proteasome_ATPase"/>
</dbReference>
<dbReference type="EC" id="5.6.1.1" evidence="6"/>